<evidence type="ECO:0000313" key="3">
    <source>
        <dbReference type="Proteomes" id="UP000075538"/>
    </source>
</evidence>
<dbReference type="PATRIC" id="fig|178901.15.peg.3368"/>
<organism evidence="2 3">
    <name type="scientific">Acetobacter malorum</name>
    <dbReference type="NCBI Taxonomy" id="178901"/>
    <lineage>
        <taxon>Bacteria</taxon>
        <taxon>Pseudomonadati</taxon>
        <taxon>Pseudomonadota</taxon>
        <taxon>Alphaproteobacteria</taxon>
        <taxon>Acetobacterales</taxon>
        <taxon>Acetobacteraceae</taxon>
        <taxon>Acetobacter</taxon>
    </lineage>
</organism>
<sequence>VIDALVSPRPYKVGRSSAVIRNVLVHGKGQLFDPALVENVLKKYDDVLAARAEAQSSQLVPVEVPGTPQPANLLSHLV</sequence>
<dbReference type="EMBL" id="LHZZ01000009">
    <property type="protein sequence ID" value="KXV80097.1"/>
    <property type="molecule type" value="Genomic_DNA"/>
</dbReference>
<accession>A0A149VIU3</accession>
<protein>
    <recommendedName>
        <fullName evidence="1">HD-GYP domain-containing protein</fullName>
    </recommendedName>
</protein>
<dbReference type="InterPro" id="IPR037522">
    <property type="entry name" value="HD_GYP_dom"/>
</dbReference>
<dbReference type="PROSITE" id="PS51832">
    <property type="entry name" value="HD_GYP"/>
    <property type="match status" value="1"/>
</dbReference>
<dbReference type="Gene3D" id="1.10.3210.10">
    <property type="entry name" value="Hypothetical protein af1432"/>
    <property type="match status" value="1"/>
</dbReference>
<comment type="caution">
    <text evidence="2">The sequence shown here is derived from an EMBL/GenBank/DDBJ whole genome shotgun (WGS) entry which is preliminary data.</text>
</comment>
<feature type="non-terminal residue" evidence="2">
    <location>
        <position position="1"/>
    </location>
</feature>
<dbReference type="AlphaFoldDB" id="A0A149VIU3"/>
<gene>
    <name evidence="2" type="ORF">AD953_00045</name>
</gene>
<reference evidence="2 3" key="1">
    <citation type="submission" date="2015-06" db="EMBL/GenBank/DDBJ databases">
        <title>Improved classification and identification of acetic acid bacteria using matrix-assisted laser desorption/ionization time-of-flight mass spectrometry; Gluconobacter nephelii and Gluconobacter uchimurae are later heterotypic synonyms of Gluconobacter japonicus and Gluconobacter oxydans, respectively.</title>
        <authorList>
            <person name="Li L."/>
            <person name="Cleenwerck I."/>
            <person name="De Vuyst L."/>
            <person name="Vandamme P."/>
        </authorList>
    </citation>
    <scope>NUCLEOTIDE SEQUENCE [LARGE SCALE GENOMIC DNA]</scope>
    <source>
        <strain evidence="2 3">LMG 1604</strain>
    </source>
</reference>
<proteinExistence type="predicted"/>
<name>A0A149VIU3_9PROT</name>
<feature type="domain" description="HD-GYP" evidence="1">
    <location>
        <begin position="1"/>
        <end position="56"/>
    </location>
</feature>
<evidence type="ECO:0000259" key="1">
    <source>
        <dbReference type="PROSITE" id="PS51832"/>
    </source>
</evidence>
<evidence type="ECO:0000313" key="2">
    <source>
        <dbReference type="EMBL" id="KXV80097.1"/>
    </source>
</evidence>
<dbReference type="Proteomes" id="UP000075538">
    <property type="component" value="Unassembled WGS sequence"/>
</dbReference>